<evidence type="ECO:0000256" key="8">
    <source>
        <dbReference type="ARBA" id="ARBA00022741"/>
    </source>
</evidence>
<dbReference type="InterPro" id="IPR035965">
    <property type="entry name" value="PAS-like_dom_sf"/>
</dbReference>
<comment type="caution">
    <text evidence="16">The sequence shown here is derived from an EMBL/GenBank/DDBJ whole genome shotgun (WGS) entry which is preliminary data.</text>
</comment>
<keyword evidence="11 14" id="KW-1133">Transmembrane helix</keyword>
<dbReference type="InterPro" id="IPR000014">
    <property type="entry name" value="PAS"/>
</dbReference>
<evidence type="ECO:0000313" key="16">
    <source>
        <dbReference type="EMBL" id="MFD2663448.1"/>
    </source>
</evidence>
<dbReference type="InterPro" id="IPR016120">
    <property type="entry name" value="Sig_transdc_His_kin_SpoOB"/>
</dbReference>
<dbReference type="SUPFAM" id="SSF55890">
    <property type="entry name" value="Sporulation response regulatory protein Spo0B"/>
    <property type="match status" value="1"/>
</dbReference>
<keyword evidence="7 14" id="KW-0812">Transmembrane</keyword>
<dbReference type="Gene3D" id="3.30.565.10">
    <property type="entry name" value="Histidine kinase-like ATPase, C-terminal domain"/>
    <property type="match status" value="1"/>
</dbReference>
<keyword evidence="12" id="KW-0902">Two-component regulatory system</keyword>
<evidence type="ECO:0000256" key="14">
    <source>
        <dbReference type="SAM" id="Phobius"/>
    </source>
</evidence>
<dbReference type="InterPro" id="IPR033463">
    <property type="entry name" value="sCache_3"/>
</dbReference>
<dbReference type="InterPro" id="IPR036890">
    <property type="entry name" value="HATPase_C_sf"/>
</dbReference>
<dbReference type="InterPro" id="IPR029151">
    <property type="entry name" value="Sensor-like_sf"/>
</dbReference>
<dbReference type="EMBL" id="JBHUMY010000043">
    <property type="protein sequence ID" value="MFD2663448.1"/>
    <property type="molecule type" value="Genomic_DNA"/>
</dbReference>
<dbReference type="InterPro" id="IPR039506">
    <property type="entry name" value="SPOB_a"/>
</dbReference>
<sequence>MRLPPMPIRWKMTVLSFGLVLFSLLIGGIILLGSVTRLKEDEIGRRVMLTARTVANLPTVQQYIAAPDGWKQIAPVADNIRMIHGVSYVVVLDMNRTRLSHPIWSRIGQPFDDADADAAFAEHTYISKAVGESGTAVRAYMPVTNEEHQQVGVVVVGQLLPSLGATIAEQWRFAAVTILLSLAFGMMGSWQLARHIKRQMFNMEPHEIARMYRERNAAFEAMHEGVVAVDMNETITIFNERAKRIFGIEGDCVGRPIRDVLPDTRLPEVLEKGGPIYNQEIRVGNALIWSNRIPIRDGEQTLGAVAIFQDRTEVARIAEELTGVRAFVDALRVQNHEHMNKLHTIAGLIQLDNKERALEYVFDVSERQEELTRFLQEHIGHDSIAGLLLSKVSRGKELGIEVELDRRSEFKRFPPLLDHHDFVVIFGNLIENAFDALQSAERERKEVYVSVEQDDEVLSVLVEDNGCGMTEETKAKMLEQGYSTKGSDNRGVGLHLVHRIVQKGNGELRCESSPGQGTSFMIIFPMGGGTDSDSGE</sequence>
<keyword evidence="4" id="KW-1003">Cell membrane</keyword>
<dbReference type="SUPFAM" id="SSF55874">
    <property type="entry name" value="ATPase domain of HSP90 chaperone/DNA topoisomerase II/histidine kinase"/>
    <property type="match status" value="1"/>
</dbReference>
<gene>
    <name evidence="16" type="ORF">ACFSW5_24730</name>
</gene>
<keyword evidence="10 16" id="KW-0067">ATP-binding</keyword>
<protein>
    <recommendedName>
        <fullName evidence="3">histidine kinase</fullName>
        <ecNumber evidence="3">2.7.13.3</ecNumber>
    </recommendedName>
</protein>
<name>A0ABW5R3Q8_9BACL</name>
<evidence type="ECO:0000256" key="10">
    <source>
        <dbReference type="ARBA" id="ARBA00022840"/>
    </source>
</evidence>
<dbReference type="Pfam" id="PF00989">
    <property type="entry name" value="PAS"/>
    <property type="match status" value="1"/>
</dbReference>
<proteinExistence type="predicted"/>
<feature type="transmembrane region" description="Helical" evidence="14">
    <location>
        <begin position="171"/>
        <end position="193"/>
    </location>
</feature>
<dbReference type="Gene3D" id="1.10.287.130">
    <property type="match status" value="1"/>
</dbReference>
<dbReference type="Proteomes" id="UP001597493">
    <property type="component" value="Unassembled WGS sequence"/>
</dbReference>
<dbReference type="PROSITE" id="PS50109">
    <property type="entry name" value="HIS_KIN"/>
    <property type="match status" value="1"/>
</dbReference>
<evidence type="ECO:0000256" key="13">
    <source>
        <dbReference type="ARBA" id="ARBA00023136"/>
    </source>
</evidence>
<feature type="domain" description="Histidine kinase" evidence="15">
    <location>
        <begin position="333"/>
        <end position="528"/>
    </location>
</feature>
<dbReference type="PANTHER" id="PTHR43547:SF10">
    <property type="entry name" value="SENSOR HISTIDINE KINASE DCUS"/>
    <property type="match status" value="1"/>
</dbReference>
<dbReference type="EC" id="2.7.13.3" evidence="3"/>
<evidence type="ECO:0000256" key="1">
    <source>
        <dbReference type="ARBA" id="ARBA00000085"/>
    </source>
</evidence>
<dbReference type="InterPro" id="IPR005467">
    <property type="entry name" value="His_kinase_dom"/>
</dbReference>
<keyword evidence="9" id="KW-0418">Kinase</keyword>
<evidence type="ECO:0000256" key="11">
    <source>
        <dbReference type="ARBA" id="ARBA00022989"/>
    </source>
</evidence>
<dbReference type="PRINTS" id="PR00344">
    <property type="entry name" value="BCTRLSENSOR"/>
</dbReference>
<evidence type="ECO:0000256" key="6">
    <source>
        <dbReference type="ARBA" id="ARBA00022679"/>
    </source>
</evidence>
<dbReference type="CDD" id="cd00130">
    <property type="entry name" value="PAS"/>
    <property type="match status" value="1"/>
</dbReference>
<evidence type="ECO:0000313" key="17">
    <source>
        <dbReference type="Proteomes" id="UP001597493"/>
    </source>
</evidence>
<evidence type="ECO:0000256" key="5">
    <source>
        <dbReference type="ARBA" id="ARBA00022553"/>
    </source>
</evidence>
<dbReference type="Pfam" id="PF02518">
    <property type="entry name" value="HATPase_c"/>
    <property type="match status" value="1"/>
</dbReference>
<dbReference type="Pfam" id="PF14689">
    <property type="entry name" value="SPOB_a"/>
    <property type="match status" value="1"/>
</dbReference>
<evidence type="ECO:0000256" key="4">
    <source>
        <dbReference type="ARBA" id="ARBA00022475"/>
    </source>
</evidence>
<comment type="catalytic activity">
    <reaction evidence="1">
        <text>ATP + protein L-histidine = ADP + protein N-phospho-L-histidine.</text>
        <dbReference type="EC" id="2.7.13.3"/>
    </reaction>
</comment>
<keyword evidence="8" id="KW-0547">Nucleotide-binding</keyword>
<dbReference type="PANTHER" id="PTHR43547">
    <property type="entry name" value="TWO-COMPONENT HISTIDINE KINASE"/>
    <property type="match status" value="1"/>
</dbReference>
<keyword evidence="5" id="KW-0597">Phosphoprotein</keyword>
<dbReference type="GO" id="GO:0005524">
    <property type="term" value="F:ATP binding"/>
    <property type="evidence" value="ECO:0007669"/>
    <property type="project" value="UniProtKB-KW"/>
</dbReference>
<dbReference type="Pfam" id="PF17203">
    <property type="entry name" value="sCache_3_2"/>
    <property type="match status" value="1"/>
</dbReference>
<evidence type="ECO:0000256" key="12">
    <source>
        <dbReference type="ARBA" id="ARBA00023012"/>
    </source>
</evidence>
<dbReference type="SMART" id="SM00387">
    <property type="entry name" value="HATPase_c"/>
    <property type="match status" value="1"/>
</dbReference>
<dbReference type="SUPFAM" id="SSF103190">
    <property type="entry name" value="Sensory domain-like"/>
    <property type="match status" value="1"/>
</dbReference>
<keyword evidence="17" id="KW-1185">Reference proteome</keyword>
<dbReference type="InterPro" id="IPR013767">
    <property type="entry name" value="PAS_fold"/>
</dbReference>
<accession>A0ABW5R3Q8</accession>
<dbReference type="InterPro" id="IPR004358">
    <property type="entry name" value="Sig_transdc_His_kin-like_C"/>
</dbReference>
<reference evidence="17" key="1">
    <citation type="journal article" date="2019" name="Int. J. Syst. Evol. Microbiol.">
        <title>The Global Catalogue of Microorganisms (GCM) 10K type strain sequencing project: providing services to taxonomists for standard genome sequencing and annotation.</title>
        <authorList>
            <consortium name="The Broad Institute Genomics Platform"/>
            <consortium name="The Broad Institute Genome Sequencing Center for Infectious Disease"/>
            <person name="Wu L."/>
            <person name="Ma J."/>
        </authorList>
    </citation>
    <scope>NUCLEOTIDE SEQUENCE [LARGE SCALE GENOMIC DNA]</scope>
    <source>
        <strain evidence="17">TISTR 1827</strain>
    </source>
</reference>
<evidence type="ECO:0000256" key="2">
    <source>
        <dbReference type="ARBA" id="ARBA00004651"/>
    </source>
</evidence>
<dbReference type="RefSeq" id="WP_379279499.1">
    <property type="nucleotide sequence ID" value="NZ_JBHUGT010000055.1"/>
</dbReference>
<dbReference type="InterPro" id="IPR003594">
    <property type="entry name" value="HATPase_dom"/>
</dbReference>
<organism evidence="16 17">
    <name type="scientific">Paenibacillus thailandensis</name>
    <dbReference type="NCBI Taxonomy" id="393250"/>
    <lineage>
        <taxon>Bacteria</taxon>
        <taxon>Bacillati</taxon>
        <taxon>Bacillota</taxon>
        <taxon>Bacilli</taxon>
        <taxon>Bacillales</taxon>
        <taxon>Paenibacillaceae</taxon>
        <taxon>Paenibacillus</taxon>
    </lineage>
</organism>
<dbReference type="Gene3D" id="3.30.450.20">
    <property type="entry name" value="PAS domain"/>
    <property type="match status" value="2"/>
</dbReference>
<dbReference type="SMART" id="SM00091">
    <property type="entry name" value="PAS"/>
    <property type="match status" value="1"/>
</dbReference>
<comment type="subcellular location">
    <subcellularLocation>
        <location evidence="2">Cell membrane</location>
        <topology evidence="2">Multi-pass membrane protein</topology>
    </subcellularLocation>
</comment>
<evidence type="ECO:0000256" key="3">
    <source>
        <dbReference type="ARBA" id="ARBA00012438"/>
    </source>
</evidence>
<evidence type="ECO:0000256" key="9">
    <source>
        <dbReference type="ARBA" id="ARBA00022777"/>
    </source>
</evidence>
<dbReference type="SUPFAM" id="SSF55785">
    <property type="entry name" value="PYP-like sensor domain (PAS domain)"/>
    <property type="match status" value="1"/>
</dbReference>
<evidence type="ECO:0000256" key="7">
    <source>
        <dbReference type="ARBA" id="ARBA00022692"/>
    </source>
</evidence>
<evidence type="ECO:0000259" key="15">
    <source>
        <dbReference type="PROSITE" id="PS50109"/>
    </source>
</evidence>
<keyword evidence="13 14" id="KW-0472">Membrane</keyword>
<keyword evidence="6" id="KW-0808">Transferase</keyword>